<reference evidence="2 3" key="1">
    <citation type="submission" date="2017-08" db="EMBL/GenBank/DDBJ databases">
        <title>USMARCv1.0.</title>
        <authorList>
            <person name="Hannum G.I."/>
            <person name="Koren S."/>
            <person name="Schroeder S.G."/>
            <person name="Chin S.C."/>
            <person name="Nonneman D.J."/>
            <person name="Becker S.A."/>
            <person name="Rosen B.D."/>
            <person name="Bickhart D.M."/>
            <person name="Putnam N.H."/>
            <person name="Green R.E."/>
            <person name="Tuggle C.K."/>
            <person name="Liu H."/>
            <person name="Rohrer G.A."/>
            <person name="Warr A."/>
            <person name="Hall R."/>
            <person name="Kim K."/>
            <person name="Hume D.A."/>
            <person name="Talbot R."/>
            <person name="Chow W."/>
            <person name="Howe K."/>
            <person name="Schwartz A.S."/>
            <person name="Watson M."/>
            <person name="Archibald A.L."/>
            <person name="Phillippy A.M."/>
            <person name="Smith T.P.L."/>
        </authorList>
    </citation>
    <scope>NUCLEOTIDE SEQUENCE [LARGE SCALE GENOMIC DNA]</scope>
</reference>
<dbReference type="AlphaFoldDB" id="A0A4X1SVJ8"/>
<accession>A0A4X1SVJ8</accession>
<evidence type="ECO:0000313" key="2">
    <source>
        <dbReference type="Ensembl" id="ENSSSCP00070006373.1"/>
    </source>
</evidence>
<evidence type="ECO:0000313" key="3">
    <source>
        <dbReference type="Proteomes" id="UP000314985"/>
    </source>
</evidence>
<dbReference type="Proteomes" id="UP000314985">
    <property type="component" value="Chromosome 6"/>
</dbReference>
<evidence type="ECO:0000256" key="1">
    <source>
        <dbReference type="SAM" id="MobiDB-lite"/>
    </source>
</evidence>
<dbReference type="Ensembl" id="ENSSSCT00070007751.1">
    <property type="protein sequence ID" value="ENSSSCP00070006373.1"/>
    <property type="gene ID" value="ENSSSCG00070004122.1"/>
</dbReference>
<organism evidence="2 3">
    <name type="scientific">Sus scrofa</name>
    <name type="common">Pig</name>
    <dbReference type="NCBI Taxonomy" id="9823"/>
    <lineage>
        <taxon>Eukaryota</taxon>
        <taxon>Metazoa</taxon>
        <taxon>Chordata</taxon>
        <taxon>Craniata</taxon>
        <taxon>Vertebrata</taxon>
        <taxon>Euteleostomi</taxon>
        <taxon>Mammalia</taxon>
        <taxon>Eutheria</taxon>
        <taxon>Laurasiatheria</taxon>
        <taxon>Artiodactyla</taxon>
        <taxon>Suina</taxon>
        <taxon>Suidae</taxon>
        <taxon>Sus</taxon>
    </lineage>
</organism>
<protein>
    <submittedName>
        <fullName evidence="2">Uncharacterized protein</fullName>
    </submittedName>
</protein>
<sequence length="90" mass="9400">MFGAGAPGPEPWAPRPGLAGCTRPASAPRNTTHVSWSPQGQPGPPPPPFLRGGFGPWGRAELGTPVGTGRPSCTDFQRWFSLSPRGHQTG</sequence>
<feature type="region of interest" description="Disordered" evidence="1">
    <location>
        <begin position="1"/>
        <end position="90"/>
    </location>
</feature>
<name>A0A4X1SVJ8_PIG</name>
<reference evidence="2" key="2">
    <citation type="submission" date="2025-08" db="UniProtKB">
        <authorList>
            <consortium name="Ensembl"/>
        </authorList>
    </citation>
    <scope>IDENTIFICATION</scope>
</reference>
<proteinExistence type="predicted"/>